<keyword evidence="2" id="KW-1133">Transmembrane helix</keyword>
<organism evidence="3 4">
    <name type="scientific">Dyella tabacisoli</name>
    <dbReference type="NCBI Taxonomy" id="2282381"/>
    <lineage>
        <taxon>Bacteria</taxon>
        <taxon>Pseudomonadati</taxon>
        <taxon>Pseudomonadota</taxon>
        <taxon>Gammaproteobacteria</taxon>
        <taxon>Lysobacterales</taxon>
        <taxon>Rhodanobacteraceae</taxon>
        <taxon>Dyella</taxon>
    </lineage>
</organism>
<keyword evidence="4" id="KW-1185">Reference proteome</keyword>
<protein>
    <recommendedName>
        <fullName evidence="5">DUF883 family protein</fullName>
    </recommendedName>
</protein>
<keyword evidence="2" id="KW-0472">Membrane</keyword>
<name>A0A369UIL4_9GAMM</name>
<reference evidence="3 4" key="1">
    <citation type="submission" date="2018-07" db="EMBL/GenBank/DDBJ databases">
        <title>Dyella tabacisoli L4-6T, whole genome shotgun sequence.</title>
        <authorList>
            <person name="Zhou X.-K."/>
            <person name="Li W.-J."/>
            <person name="Duan Y.-Q."/>
        </authorList>
    </citation>
    <scope>NUCLEOTIDE SEQUENCE [LARGE SCALE GENOMIC DNA]</scope>
    <source>
        <strain evidence="3 4">L4-6</strain>
    </source>
</reference>
<evidence type="ECO:0000313" key="3">
    <source>
        <dbReference type="EMBL" id="RDD80347.1"/>
    </source>
</evidence>
<dbReference type="RefSeq" id="WP_114846918.1">
    <property type="nucleotide sequence ID" value="NZ_JBHSPE010000012.1"/>
</dbReference>
<dbReference type="EMBL" id="QQAH01000018">
    <property type="protein sequence ID" value="RDD80347.1"/>
    <property type="molecule type" value="Genomic_DNA"/>
</dbReference>
<evidence type="ECO:0000256" key="2">
    <source>
        <dbReference type="SAM" id="Phobius"/>
    </source>
</evidence>
<proteinExistence type="predicted"/>
<feature type="region of interest" description="Disordered" evidence="1">
    <location>
        <begin position="1"/>
        <end position="22"/>
    </location>
</feature>
<dbReference type="Proteomes" id="UP000253782">
    <property type="component" value="Unassembled WGS sequence"/>
</dbReference>
<accession>A0A369UIL4</accession>
<keyword evidence="2" id="KW-0812">Transmembrane</keyword>
<feature type="transmembrane region" description="Helical" evidence="2">
    <location>
        <begin position="84"/>
        <end position="104"/>
    </location>
</feature>
<dbReference type="OrthoDB" id="5955414at2"/>
<evidence type="ECO:0000313" key="4">
    <source>
        <dbReference type="Proteomes" id="UP000253782"/>
    </source>
</evidence>
<sequence length="110" mass="12359">MARHRDIEESNGSGERIGERVRSYADGAAGRANELLQRSREARRLFGQRGRDYSRQLANAAEDFADEANYRYNRLRRQARRHPVATAAIVAGAVGAALLLFSVLRSRDND</sequence>
<evidence type="ECO:0000256" key="1">
    <source>
        <dbReference type="SAM" id="MobiDB-lite"/>
    </source>
</evidence>
<dbReference type="AlphaFoldDB" id="A0A369UIL4"/>
<gene>
    <name evidence="3" type="ORF">DVJ77_18040</name>
</gene>
<evidence type="ECO:0008006" key="5">
    <source>
        <dbReference type="Google" id="ProtNLM"/>
    </source>
</evidence>
<comment type="caution">
    <text evidence="3">The sequence shown here is derived from an EMBL/GenBank/DDBJ whole genome shotgun (WGS) entry which is preliminary data.</text>
</comment>